<reference evidence="2 3" key="1">
    <citation type="submission" date="2014-05" db="EMBL/GenBank/DDBJ databases">
        <title>Genome Announcement of Sphingobium lucknowense F2.</title>
        <authorList>
            <person name="Lal R."/>
            <person name="Negi V."/>
            <person name="Lata P."/>
            <person name="Sangwan N."/>
            <person name="Gupta S.K."/>
            <person name="Rao D.L.N."/>
            <person name="Das S."/>
        </authorList>
    </citation>
    <scope>NUCLEOTIDE SEQUENCE [LARGE SCALE GENOMIC DNA]</scope>
    <source>
        <strain evidence="2 3">F2</strain>
    </source>
</reference>
<feature type="transmembrane region" description="Helical" evidence="1">
    <location>
        <begin position="68"/>
        <end position="85"/>
    </location>
</feature>
<feature type="transmembrane region" description="Helical" evidence="1">
    <location>
        <begin position="6"/>
        <end position="26"/>
    </location>
</feature>
<evidence type="ECO:0000313" key="2">
    <source>
        <dbReference type="EMBL" id="KER35459.1"/>
    </source>
</evidence>
<keyword evidence="1" id="KW-0812">Transmembrane</keyword>
<sequence length="245" mass="26641">MARLILIAFLLVTGAVFLRLAWNAALKILRSIAKIAYISAKVAGAALVAGLAGLVGFFVLPITVVGDWFGIAVVTVAIAAFVLCWRKFAVRVGRAARPLSPIEEDQSTSFPIIEEAIKPEADPRIAEAWKMAGELAPEYAPRLSAARRRCAQLLEMAAGNPVEWSIVDCSTFISRTVPDAVSTAAALMRDADHSERSSLAGELVVDLERIASRAREEVDSRRRQLRNSWHVVRAHIASRTARDVS</sequence>
<keyword evidence="1" id="KW-0472">Membrane</keyword>
<organism evidence="2 3">
    <name type="scientific">Sphingobium indicum F2</name>
    <dbReference type="NCBI Taxonomy" id="1450518"/>
    <lineage>
        <taxon>Bacteria</taxon>
        <taxon>Pseudomonadati</taxon>
        <taxon>Pseudomonadota</taxon>
        <taxon>Alphaproteobacteria</taxon>
        <taxon>Sphingomonadales</taxon>
        <taxon>Sphingomonadaceae</taxon>
        <taxon>Sphingobium</taxon>
    </lineage>
</organism>
<accession>A0A8E0WQB7</accession>
<protein>
    <submittedName>
        <fullName evidence="2">Uncharacterized protein</fullName>
    </submittedName>
</protein>
<evidence type="ECO:0000256" key="1">
    <source>
        <dbReference type="SAM" id="Phobius"/>
    </source>
</evidence>
<dbReference type="EMBL" id="JANF02000073">
    <property type="protein sequence ID" value="KER35459.1"/>
    <property type="molecule type" value="Genomic_DNA"/>
</dbReference>
<comment type="caution">
    <text evidence="2">The sequence shown here is derived from an EMBL/GenBank/DDBJ whole genome shotgun (WGS) entry which is preliminary data.</text>
</comment>
<dbReference type="AlphaFoldDB" id="A0A8E0WQB7"/>
<keyword evidence="1" id="KW-1133">Transmembrane helix</keyword>
<proteinExistence type="predicted"/>
<evidence type="ECO:0000313" key="3">
    <source>
        <dbReference type="Proteomes" id="UP000028135"/>
    </source>
</evidence>
<name>A0A8E0WQB7_9SPHN</name>
<dbReference type="Proteomes" id="UP000028135">
    <property type="component" value="Unassembled WGS sequence"/>
</dbReference>
<dbReference type="RefSeq" id="WP_037445264.1">
    <property type="nucleotide sequence ID" value="NZ_JANF02000073.1"/>
</dbReference>
<gene>
    <name evidence="2" type="ORF">AL00_15955</name>
</gene>
<feature type="transmembrane region" description="Helical" evidence="1">
    <location>
        <begin position="38"/>
        <end position="62"/>
    </location>
</feature>